<protein>
    <submittedName>
        <fullName evidence="1">CifB</fullName>
    </submittedName>
</protein>
<dbReference type="EMBL" id="LR724850">
    <property type="protein sequence ID" value="VWO95468.1"/>
    <property type="molecule type" value="Genomic_DNA"/>
</dbReference>
<dbReference type="InterPro" id="IPR032675">
    <property type="entry name" value="LRR_dom_sf"/>
</dbReference>
<dbReference type="AlphaFoldDB" id="A0A5K1JVC1"/>
<reference evidence="1" key="1">
    <citation type="submission" date="2019-10" db="EMBL/GenBank/DDBJ databases">
        <authorList>
            <person name="Nor Muhammad N."/>
        </authorList>
    </citation>
    <scope>NUCLEOTIDE SEQUENCE</scope>
</reference>
<gene>
    <name evidence="1" type="primary">A0A024CHY2</name>
</gene>
<dbReference type="SUPFAM" id="SSF52047">
    <property type="entry name" value="RNI-like"/>
    <property type="match status" value="1"/>
</dbReference>
<sequence length="393" mass="44991">MGEARQKLTYSWVETSYSEGRLYGTNNGSDNLTFPSLQPCEKPSYVPHLYVCRVFLGPVIQRVLKHMPSLTKLSLRTNRGVVHGPYWTFLNFALSLPRLREFEMIGLTFCPVVLPTESLQLESGAPLTAFRYEAFLTRDRAYARAAEKDALAVVLEKIHHSLVTLALPSEPAPIHLMSGISWPNLRELKLRGMRWAEPRTPLVLLFATMPHLRSLVLELVVPDDTSPEALWPRGLPRDTQFPWPELEELTVANPHPDDKLFAHLPESLRMLALPACPRKCVQPWLWRYEDGRHWFPRPPTFHLPSASDVLGILERCPAASRSRLTRLEMEYGADEGEGDLLRYLGIAFPNITSLTFYRYRRSEELVVPVVRFAVRSSDRLSVMLTRDLSHWQS</sequence>
<proteinExistence type="predicted"/>
<dbReference type="Gene3D" id="3.80.10.10">
    <property type="entry name" value="Ribonuclease Inhibitor"/>
    <property type="match status" value="1"/>
</dbReference>
<accession>A0A5K1JVC1</accession>
<organism evidence="1">
    <name type="scientific">Ganoderma boninense</name>
    <dbReference type="NCBI Taxonomy" id="34458"/>
    <lineage>
        <taxon>Eukaryota</taxon>
        <taxon>Fungi</taxon>
        <taxon>Dikarya</taxon>
        <taxon>Basidiomycota</taxon>
        <taxon>Agaricomycotina</taxon>
        <taxon>Agaricomycetes</taxon>
        <taxon>Polyporales</taxon>
        <taxon>Polyporaceae</taxon>
        <taxon>Ganoderma</taxon>
    </lineage>
</organism>
<evidence type="ECO:0000313" key="1">
    <source>
        <dbReference type="EMBL" id="VWO95468.1"/>
    </source>
</evidence>
<name>A0A5K1JVC1_9APHY</name>